<feature type="transmembrane region" description="Helical" evidence="1">
    <location>
        <begin position="6"/>
        <end position="26"/>
    </location>
</feature>
<name>A0ABS8WA88_9GAMM</name>
<dbReference type="InterPro" id="IPR045584">
    <property type="entry name" value="Pilin-like"/>
</dbReference>
<accession>A0ABS8WA88</accession>
<keyword evidence="1" id="KW-1133">Transmembrane helix</keyword>
<sequence>MKRNGFTLIEVLIVVAIIGILAAIALPSYRNHVLKSNRVDAQMALTEMAQIFERNYARQGVYPTAVPSINKPDSYTFSLTASAANSTFTLKAAPDTNQSADECGTLSINQAGALSAAKATCWR</sequence>
<keyword evidence="3" id="KW-1185">Reference proteome</keyword>
<evidence type="ECO:0000256" key="1">
    <source>
        <dbReference type="SAM" id="Phobius"/>
    </source>
</evidence>
<dbReference type="SUPFAM" id="SSF54523">
    <property type="entry name" value="Pili subunits"/>
    <property type="match status" value="1"/>
</dbReference>
<dbReference type="Pfam" id="PF07963">
    <property type="entry name" value="N_methyl"/>
    <property type="match status" value="1"/>
</dbReference>
<reference evidence="2 3" key="1">
    <citation type="journal article" date="2022" name="Environ. Microbiol. Rep.">
        <title>Eco-phylogenetic analyses reveal divergent evolution of vitamin B12 metabolism in the marine bacterial family 'Psychromonadaceae'.</title>
        <authorList>
            <person name="Jin X."/>
            <person name="Yang Y."/>
            <person name="Cao H."/>
            <person name="Gao B."/>
            <person name="Zhao Z."/>
        </authorList>
    </citation>
    <scope>NUCLEOTIDE SEQUENCE [LARGE SCALE GENOMIC DNA]</scope>
    <source>
        <strain evidence="2 3">MKS20</strain>
    </source>
</reference>
<dbReference type="InterPro" id="IPR031982">
    <property type="entry name" value="PilE-like"/>
</dbReference>
<comment type="caution">
    <text evidence="2">The sequence shown here is derived from an EMBL/GenBank/DDBJ whole genome shotgun (WGS) entry which is preliminary data.</text>
</comment>
<protein>
    <submittedName>
        <fullName evidence="2">Prepilin-type N-terminal cleavage/methylation domain-containing protein</fullName>
    </submittedName>
</protein>
<dbReference type="EMBL" id="JAIMJA010000010">
    <property type="protein sequence ID" value="MCE2595423.1"/>
    <property type="molecule type" value="Genomic_DNA"/>
</dbReference>
<dbReference type="PANTHER" id="PTHR30093">
    <property type="entry name" value="GENERAL SECRETION PATHWAY PROTEIN G"/>
    <property type="match status" value="1"/>
</dbReference>
<dbReference type="InterPro" id="IPR012902">
    <property type="entry name" value="N_methyl_site"/>
</dbReference>
<dbReference type="Gene3D" id="3.30.700.10">
    <property type="entry name" value="Glycoprotein, Type 4 Pilin"/>
    <property type="match status" value="1"/>
</dbReference>
<evidence type="ECO:0000313" key="3">
    <source>
        <dbReference type="Proteomes" id="UP001201273"/>
    </source>
</evidence>
<dbReference type="Proteomes" id="UP001201273">
    <property type="component" value="Unassembled WGS sequence"/>
</dbReference>
<gene>
    <name evidence="2" type="ORF">K6Y31_11405</name>
</gene>
<evidence type="ECO:0000313" key="2">
    <source>
        <dbReference type="EMBL" id="MCE2595423.1"/>
    </source>
</evidence>
<keyword evidence="1" id="KW-0812">Transmembrane</keyword>
<dbReference type="Pfam" id="PF16732">
    <property type="entry name" value="ComP_DUS"/>
    <property type="match status" value="1"/>
</dbReference>
<keyword evidence="1" id="KW-0472">Membrane</keyword>
<dbReference type="NCBIfam" id="TIGR02532">
    <property type="entry name" value="IV_pilin_GFxxxE"/>
    <property type="match status" value="1"/>
</dbReference>
<dbReference type="PANTHER" id="PTHR30093:SF47">
    <property type="entry name" value="TYPE IV PILUS NON-CORE MINOR PILIN PILE"/>
    <property type="match status" value="1"/>
</dbReference>
<organism evidence="2 3">
    <name type="scientific">Motilimonas cestriensis</name>
    <dbReference type="NCBI Taxonomy" id="2742685"/>
    <lineage>
        <taxon>Bacteria</taxon>
        <taxon>Pseudomonadati</taxon>
        <taxon>Pseudomonadota</taxon>
        <taxon>Gammaproteobacteria</taxon>
        <taxon>Alteromonadales</taxon>
        <taxon>Alteromonadales genera incertae sedis</taxon>
        <taxon>Motilimonas</taxon>
    </lineage>
</organism>
<dbReference type="RefSeq" id="WP_233052904.1">
    <property type="nucleotide sequence ID" value="NZ_JAIMJA010000010.1"/>
</dbReference>
<proteinExistence type="predicted"/>